<protein>
    <submittedName>
        <fullName evidence="3">Uncharacterized protein</fullName>
    </submittedName>
</protein>
<keyword evidence="5" id="KW-1185">Reference proteome</keyword>
<organism evidence="3 4">
    <name type="scientific">Chryseobacterium carnipullorum</name>
    <dbReference type="NCBI Taxonomy" id="1124835"/>
    <lineage>
        <taxon>Bacteria</taxon>
        <taxon>Pseudomonadati</taxon>
        <taxon>Bacteroidota</taxon>
        <taxon>Flavobacteriia</taxon>
        <taxon>Flavobacteriales</taxon>
        <taxon>Weeksellaceae</taxon>
        <taxon>Chryseobacterium group</taxon>
        <taxon>Chryseobacterium</taxon>
    </lineage>
</organism>
<dbReference type="Proteomes" id="UP000255224">
    <property type="component" value="Unassembled WGS sequence"/>
</dbReference>
<evidence type="ECO:0000313" key="2">
    <source>
        <dbReference type="EMBL" id="AZA49833.1"/>
    </source>
</evidence>
<dbReference type="EMBL" id="CP033920">
    <property type="protein sequence ID" value="AZA49833.1"/>
    <property type="molecule type" value="Genomic_DNA"/>
</dbReference>
<dbReference type="Proteomes" id="UP000273270">
    <property type="component" value="Chromosome"/>
</dbReference>
<keyword evidence="1" id="KW-0732">Signal</keyword>
<reference evidence="3 4" key="1">
    <citation type="submission" date="2018-06" db="EMBL/GenBank/DDBJ databases">
        <authorList>
            <consortium name="Pathogen Informatics"/>
            <person name="Doyle S."/>
        </authorList>
    </citation>
    <scope>NUCLEOTIDE SEQUENCE [LARGE SCALE GENOMIC DNA]</scope>
    <source>
        <strain evidence="3 4">NCTC13533</strain>
    </source>
</reference>
<evidence type="ECO:0000256" key="1">
    <source>
        <dbReference type="SAM" id="SignalP"/>
    </source>
</evidence>
<dbReference type="EMBL" id="UFVQ01000003">
    <property type="protein sequence ID" value="STC95920.1"/>
    <property type="molecule type" value="Genomic_DNA"/>
</dbReference>
<reference evidence="5" key="3">
    <citation type="submission" date="2018-11" db="EMBL/GenBank/DDBJ databases">
        <title>Proposal to divide the Flavobacteriaceae and reorganize its genera based on Amino Acid Identity values calculated from whole genome sequences.</title>
        <authorList>
            <person name="Nicholson A.C."/>
            <person name="Gulvik C.A."/>
            <person name="Whitney A.M."/>
            <person name="Humrighouse B.W."/>
            <person name="Bell M."/>
            <person name="Holmes B."/>
            <person name="Steigerwalt A.G."/>
            <person name="Villarma A."/>
            <person name="Sheth M."/>
            <person name="Batra D."/>
            <person name="Pryor J."/>
            <person name="Bernardet J.-F."/>
            <person name="Hugo C."/>
            <person name="Kampfer P."/>
            <person name="Newman J."/>
            <person name="McQuiston J.R."/>
        </authorList>
    </citation>
    <scope>NUCLEOTIDE SEQUENCE [LARGE SCALE GENOMIC DNA]</scope>
    <source>
        <strain evidence="5">G0188</strain>
    </source>
</reference>
<dbReference type="RefSeq" id="WP_123880350.1">
    <property type="nucleotide sequence ID" value="NZ_CP033920.1"/>
</dbReference>
<dbReference type="OrthoDB" id="919278at2"/>
<proteinExistence type="predicted"/>
<evidence type="ECO:0000313" key="3">
    <source>
        <dbReference type="EMBL" id="STC95920.1"/>
    </source>
</evidence>
<name>A0A376DVF6_CHRCU</name>
<gene>
    <name evidence="2" type="ORF">EG346_17340</name>
    <name evidence="3" type="ORF">NCTC13533_02031</name>
</gene>
<sequence>MKKKIISFFIVLCIAGLSKVRAQDSDGDGITNITDLDDDNDGIPDVSEGYCSNSLFDAGWFGNVPTATQNQDGFWASAPNNPASITYGGAHNNAVVNSSNPFIFSTGLTSSTNGGTLSRWLITGVNTLTLAGAKAGNDYAQYSFTTPAVLTGYREFSKFGWGDQNDNGNYKVGVEVSTNGFSTAGTLLVQDFQIVDGTGSGYEYKVTTALLNAVKLLPNTTYTFRVYIYGADTSTTTVAYEDFQFGTCLSTDTDNDSIPDFLDLDSDNDGCADAIEGDENVTTSLLVTAGGSVTAGTGSVAANENLCAAGTCVNAQGIPNTVNSGGIADIGNDAGQGSGSSGNALINACICYKPSVTSGTVLNTLQGITSLGRARGSENWPAVRKGAWTALEAKTKGFVPNRLTTVQKNALIPVEGMMVYDTTLDCLSIYDGSGWKCFNNQTCPDIL</sequence>
<feature type="chain" id="PRO_5044586040" evidence="1">
    <location>
        <begin position="23"/>
        <end position="447"/>
    </location>
</feature>
<dbReference type="KEGG" id="ccau:EG346_17340"/>
<evidence type="ECO:0000313" key="5">
    <source>
        <dbReference type="Proteomes" id="UP000273270"/>
    </source>
</evidence>
<feature type="signal peptide" evidence="1">
    <location>
        <begin position="1"/>
        <end position="22"/>
    </location>
</feature>
<accession>A0A376DVF6</accession>
<reference evidence="2" key="2">
    <citation type="submission" date="2018-11" db="EMBL/GenBank/DDBJ databases">
        <title>Proposal to divide the Flavobacteriaceae and reorganize its genera based on Amino Acid Identity values calculated from whole genome sequences.</title>
        <authorList>
            <person name="Nicholson A.C."/>
            <person name="Gulvik C.A."/>
            <person name="Whitney A.M."/>
            <person name="Humrighouse B.W."/>
            <person name="Bell M."/>
            <person name="Holmes B."/>
            <person name="Steigerwalt A."/>
            <person name="Villarma A."/>
            <person name="Sheth M."/>
            <person name="Batra D."/>
            <person name="Pryor J."/>
            <person name="Bernardet J.-F."/>
            <person name="Hugo C."/>
            <person name="Kampfer P."/>
            <person name="Newman J."/>
            <person name="Mcquiston J.R."/>
        </authorList>
    </citation>
    <scope>NUCLEOTIDE SEQUENCE [LARGE SCALE GENOMIC DNA]</scope>
    <source>
        <strain evidence="2">G0188</strain>
    </source>
</reference>
<dbReference type="AlphaFoldDB" id="A0A376DVF6"/>
<evidence type="ECO:0000313" key="4">
    <source>
        <dbReference type="Proteomes" id="UP000255224"/>
    </source>
</evidence>
<accession>A0A3G6N9S8</accession>